<feature type="region of interest" description="Disordered" evidence="1">
    <location>
        <begin position="72"/>
        <end position="97"/>
    </location>
</feature>
<organism evidence="2 3">
    <name type="scientific">Amycolatopsis halotolerans</name>
    <dbReference type="NCBI Taxonomy" id="330083"/>
    <lineage>
        <taxon>Bacteria</taxon>
        <taxon>Bacillati</taxon>
        <taxon>Actinomycetota</taxon>
        <taxon>Actinomycetes</taxon>
        <taxon>Pseudonocardiales</taxon>
        <taxon>Pseudonocardiaceae</taxon>
        <taxon>Amycolatopsis</taxon>
    </lineage>
</organism>
<evidence type="ECO:0000256" key="1">
    <source>
        <dbReference type="SAM" id="MobiDB-lite"/>
    </source>
</evidence>
<gene>
    <name evidence="2" type="ORF">ACFORO_44915</name>
</gene>
<evidence type="ECO:0000313" key="3">
    <source>
        <dbReference type="Proteomes" id="UP001595764"/>
    </source>
</evidence>
<accession>A0ABV7QW12</accession>
<dbReference type="RefSeq" id="WP_377873305.1">
    <property type="nucleotide sequence ID" value="NZ_JBHMAY010000049.1"/>
</dbReference>
<feature type="region of interest" description="Disordered" evidence="1">
    <location>
        <begin position="1"/>
        <end position="45"/>
    </location>
</feature>
<feature type="compositionally biased region" description="Basic and acidic residues" evidence="1">
    <location>
        <begin position="35"/>
        <end position="45"/>
    </location>
</feature>
<dbReference type="EMBL" id="JBHRWI010000077">
    <property type="protein sequence ID" value="MFC3517368.1"/>
    <property type="molecule type" value="Genomic_DNA"/>
</dbReference>
<dbReference type="Proteomes" id="UP001595764">
    <property type="component" value="Unassembled WGS sequence"/>
</dbReference>
<proteinExistence type="predicted"/>
<reference evidence="3" key="1">
    <citation type="journal article" date="2019" name="Int. J. Syst. Evol. Microbiol.">
        <title>The Global Catalogue of Microorganisms (GCM) 10K type strain sequencing project: providing services to taxonomists for standard genome sequencing and annotation.</title>
        <authorList>
            <consortium name="The Broad Institute Genomics Platform"/>
            <consortium name="The Broad Institute Genome Sequencing Center for Infectious Disease"/>
            <person name="Wu L."/>
            <person name="Ma J."/>
        </authorList>
    </citation>
    <scope>NUCLEOTIDE SEQUENCE [LARGE SCALE GENOMIC DNA]</scope>
    <source>
        <strain evidence="3">CGMCC 4.7682</strain>
    </source>
</reference>
<sequence length="97" mass="10481">MTNSTPDAPRDVGGTHRRAGTEEICPEEGTAIPQHSRERPLRSIEEDFPRRLPASAGRERFAPNVFVHCGGRDPGRAAAHRGGPGRATTTARGEQAR</sequence>
<evidence type="ECO:0000313" key="2">
    <source>
        <dbReference type="EMBL" id="MFC3517368.1"/>
    </source>
</evidence>
<feature type="compositionally biased region" description="Low complexity" evidence="1">
    <location>
        <begin position="76"/>
        <end position="97"/>
    </location>
</feature>
<keyword evidence="3" id="KW-1185">Reference proteome</keyword>
<name>A0ABV7QW12_9PSEU</name>
<comment type="caution">
    <text evidence="2">The sequence shown here is derived from an EMBL/GenBank/DDBJ whole genome shotgun (WGS) entry which is preliminary data.</text>
</comment>
<protein>
    <submittedName>
        <fullName evidence="2">Uncharacterized protein</fullName>
    </submittedName>
</protein>